<feature type="domain" description="CSC1/OSCA1-like N-terminal transmembrane" evidence="2">
    <location>
        <begin position="5"/>
        <end position="143"/>
    </location>
</feature>
<gene>
    <name evidence="3" type="ORF">O6P43_019055</name>
</gene>
<accession>A0AAD7PKL1</accession>
<organism evidence="3 4">
    <name type="scientific">Quillaja saponaria</name>
    <name type="common">Soap bark tree</name>
    <dbReference type="NCBI Taxonomy" id="32244"/>
    <lineage>
        <taxon>Eukaryota</taxon>
        <taxon>Viridiplantae</taxon>
        <taxon>Streptophyta</taxon>
        <taxon>Embryophyta</taxon>
        <taxon>Tracheophyta</taxon>
        <taxon>Spermatophyta</taxon>
        <taxon>Magnoliopsida</taxon>
        <taxon>eudicotyledons</taxon>
        <taxon>Gunneridae</taxon>
        <taxon>Pentapetalae</taxon>
        <taxon>rosids</taxon>
        <taxon>fabids</taxon>
        <taxon>Fabales</taxon>
        <taxon>Quillajaceae</taxon>
        <taxon>Quillaja</taxon>
    </lineage>
</organism>
<dbReference type="PANTHER" id="PTHR13018">
    <property type="entry name" value="PROBABLE MEMBRANE PROTEIN DUF221-RELATED"/>
    <property type="match status" value="1"/>
</dbReference>
<dbReference type="GO" id="GO:0005886">
    <property type="term" value="C:plasma membrane"/>
    <property type="evidence" value="ECO:0007669"/>
    <property type="project" value="TreeGrafter"/>
</dbReference>
<dbReference type="Proteomes" id="UP001163823">
    <property type="component" value="Chromosome 8"/>
</dbReference>
<dbReference type="InterPro" id="IPR045122">
    <property type="entry name" value="Csc1-like"/>
</dbReference>
<evidence type="ECO:0000259" key="2">
    <source>
        <dbReference type="Pfam" id="PF13967"/>
    </source>
</evidence>
<dbReference type="AlphaFoldDB" id="A0AAD7PKL1"/>
<dbReference type="KEGG" id="qsa:O6P43_019055"/>
<name>A0AAD7PKL1_QUISA</name>
<protein>
    <submittedName>
        <fullName evidence="3">CSC1-like protein RXW8</fullName>
    </submittedName>
</protein>
<dbReference type="EMBL" id="JARAOO010000008">
    <property type="protein sequence ID" value="KAJ7958304.1"/>
    <property type="molecule type" value="Genomic_DNA"/>
</dbReference>
<sequence>MKVAALLTSAGINIGIRGALFSLYLILRKQPGNVSVYFGRKLACRRAKHIDPFFLESFVPSPSWILKAWETTEDELLAVGGLDAVVFLRIVAFSIRIFSVAAVICTFLVLPVNYYGHERIHKEIPSESLDAFTIKNVKEGSEWSSYVDMHLSSRKKVTVFSGIVQLNWLSDDVLHVAE</sequence>
<proteinExistence type="predicted"/>
<evidence type="ECO:0000256" key="1">
    <source>
        <dbReference type="SAM" id="Phobius"/>
    </source>
</evidence>
<keyword evidence="1" id="KW-0812">Transmembrane</keyword>
<dbReference type="InterPro" id="IPR032880">
    <property type="entry name" value="CSC1/OSCA1-like_N"/>
</dbReference>
<evidence type="ECO:0000313" key="4">
    <source>
        <dbReference type="Proteomes" id="UP001163823"/>
    </source>
</evidence>
<dbReference type="Pfam" id="PF13967">
    <property type="entry name" value="RSN1_TM"/>
    <property type="match status" value="1"/>
</dbReference>
<keyword evidence="1" id="KW-0472">Membrane</keyword>
<feature type="transmembrane region" description="Helical" evidence="1">
    <location>
        <begin position="86"/>
        <end position="110"/>
    </location>
</feature>
<comment type="caution">
    <text evidence="3">The sequence shown here is derived from an EMBL/GenBank/DDBJ whole genome shotgun (WGS) entry which is preliminary data.</text>
</comment>
<dbReference type="PANTHER" id="PTHR13018:SF117">
    <property type="entry name" value="CSC1-LIKE PROTEIN RXW8"/>
    <property type="match status" value="1"/>
</dbReference>
<feature type="transmembrane region" description="Helical" evidence="1">
    <location>
        <begin position="6"/>
        <end position="27"/>
    </location>
</feature>
<dbReference type="GO" id="GO:0005227">
    <property type="term" value="F:calcium-activated cation channel activity"/>
    <property type="evidence" value="ECO:0007669"/>
    <property type="project" value="InterPro"/>
</dbReference>
<keyword evidence="4" id="KW-1185">Reference proteome</keyword>
<reference evidence="3" key="1">
    <citation type="journal article" date="2023" name="Science">
        <title>Elucidation of the pathway for biosynthesis of saponin adjuvants from the soapbark tree.</title>
        <authorList>
            <person name="Reed J."/>
            <person name="Orme A."/>
            <person name="El-Demerdash A."/>
            <person name="Owen C."/>
            <person name="Martin L.B.B."/>
            <person name="Misra R.C."/>
            <person name="Kikuchi S."/>
            <person name="Rejzek M."/>
            <person name="Martin A.C."/>
            <person name="Harkess A."/>
            <person name="Leebens-Mack J."/>
            <person name="Louveau T."/>
            <person name="Stephenson M.J."/>
            <person name="Osbourn A."/>
        </authorList>
    </citation>
    <scope>NUCLEOTIDE SEQUENCE</scope>
    <source>
        <strain evidence="3">S10</strain>
    </source>
</reference>
<evidence type="ECO:0000313" key="3">
    <source>
        <dbReference type="EMBL" id="KAJ7958304.1"/>
    </source>
</evidence>
<keyword evidence="1" id="KW-1133">Transmembrane helix</keyword>